<dbReference type="GO" id="GO:0030976">
    <property type="term" value="F:thiamine pyrophosphate binding"/>
    <property type="evidence" value="ECO:0007669"/>
    <property type="project" value="InterPro"/>
</dbReference>
<dbReference type="EMBL" id="CP071444">
    <property type="protein sequence ID" value="QSX08245.1"/>
    <property type="molecule type" value="Genomic_DNA"/>
</dbReference>
<dbReference type="InterPro" id="IPR045229">
    <property type="entry name" value="TPP_enz"/>
</dbReference>
<evidence type="ECO:0000256" key="4">
    <source>
        <dbReference type="RuleBase" id="RU362132"/>
    </source>
</evidence>
<keyword evidence="9" id="KW-1185">Reference proteome</keyword>
<feature type="domain" description="Thiamine pyrophosphate enzyme central" evidence="5">
    <location>
        <begin position="194"/>
        <end position="323"/>
    </location>
</feature>
<dbReference type="InterPro" id="IPR000399">
    <property type="entry name" value="TPP-bd_CS"/>
</dbReference>
<dbReference type="CDD" id="cd00568">
    <property type="entry name" value="TPP_enzymes"/>
    <property type="match status" value="1"/>
</dbReference>
<dbReference type="KEGG" id="alka:J0B03_10680"/>
<evidence type="ECO:0000256" key="3">
    <source>
        <dbReference type="ARBA" id="ARBA00023052"/>
    </source>
</evidence>
<comment type="cofactor">
    <cofactor evidence="1">
        <name>thiamine diphosphate</name>
        <dbReference type="ChEBI" id="CHEBI:58937"/>
    </cofactor>
</comment>
<proteinExistence type="inferred from homology"/>
<dbReference type="Pfam" id="PF02776">
    <property type="entry name" value="TPP_enzyme_N"/>
    <property type="match status" value="1"/>
</dbReference>
<dbReference type="GO" id="GO:0050660">
    <property type="term" value="F:flavin adenine dinucleotide binding"/>
    <property type="evidence" value="ECO:0007669"/>
    <property type="project" value="TreeGrafter"/>
</dbReference>
<dbReference type="Proteomes" id="UP000663499">
    <property type="component" value="Chromosome"/>
</dbReference>
<dbReference type="Pfam" id="PF00205">
    <property type="entry name" value="TPP_enzyme_M"/>
    <property type="match status" value="1"/>
</dbReference>
<dbReference type="PROSITE" id="PS00187">
    <property type="entry name" value="TPP_ENZYMES"/>
    <property type="match status" value="1"/>
</dbReference>
<evidence type="ECO:0000259" key="7">
    <source>
        <dbReference type="Pfam" id="PF02776"/>
    </source>
</evidence>
<dbReference type="AlphaFoldDB" id="A0A975AI75"/>
<dbReference type="CDD" id="cd07035">
    <property type="entry name" value="TPP_PYR_POX_like"/>
    <property type="match status" value="1"/>
</dbReference>
<evidence type="ECO:0000256" key="1">
    <source>
        <dbReference type="ARBA" id="ARBA00001964"/>
    </source>
</evidence>
<dbReference type="SUPFAM" id="SSF52518">
    <property type="entry name" value="Thiamin diphosphate-binding fold (THDP-binding)"/>
    <property type="match status" value="2"/>
</dbReference>
<evidence type="ECO:0000259" key="5">
    <source>
        <dbReference type="Pfam" id="PF00205"/>
    </source>
</evidence>
<evidence type="ECO:0000313" key="8">
    <source>
        <dbReference type="EMBL" id="QSX08245.1"/>
    </source>
</evidence>
<accession>A0A975AI75</accession>
<dbReference type="Pfam" id="PF02775">
    <property type="entry name" value="TPP_enzyme_C"/>
    <property type="match status" value="1"/>
</dbReference>
<dbReference type="GO" id="GO:0009099">
    <property type="term" value="P:L-valine biosynthetic process"/>
    <property type="evidence" value="ECO:0007669"/>
    <property type="project" value="TreeGrafter"/>
</dbReference>
<protein>
    <submittedName>
        <fullName evidence="8">5-guanidino-2-oxopentanoate decarboxylase</fullName>
        <ecNumber evidence="8">4.1.1.75</ecNumber>
    </submittedName>
</protein>
<dbReference type="Gene3D" id="3.40.50.970">
    <property type="match status" value="2"/>
</dbReference>
<reference evidence="8" key="1">
    <citation type="submission" date="2021-03" db="EMBL/GenBank/DDBJ databases">
        <title>Alkalibacter marinus sp. nov., isolated from tidal flat sediment.</title>
        <authorList>
            <person name="Namirimu T."/>
            <person name="Yang J.-A."/>
            <person name="Yang S.-H."/>
            <person name="Kim Y.-J."/>
            <person name="Kwon K.K."/>
        </authorList>
    </citation>
    <scope>NUCLEOTIDE SEQUENCE</scope>
    <source>
        <strain evidence="8">ES005</strain>
    </source>
</reference>
<evidence type="ECO:0000256" key="2">
    <source>
        <dbReference type="ARBA" id="ARBA00007812"/>
    </source>
</evidence>
<evidence type="ECO:0000313" key="9">
    <source>
        <dbReference type="Proteomes" id="UP000663499"/>
    </source>
</evidence>
<organism evidence="8 9">
    <name type="scientific">Alkalibacter rhizosphaerae</name>
    <dbReference type="NCBI Taxonomy" id="2815577"/>
    <lineage>
        <taxon>Bacteria</taxon>
        <taxon>Bacillati</taxon>
        <taxon>Bacillota</taxon>
        <taxon>Clostridia</taxon>
        <taxon>Eubacteriales</taxon>
        <taxon>Eubacteriaceae</taxon>
        <taxon>Alkalibacter</taxon>
    </lineage>
</organism>
<dbReference type="SUPFAM" id="SSF52467">
    <property type="entry name" value="DHS-like NAD/FAD-binding domain"/>
    <property type="match status" value="1"/>
</dbReference>
<dbReference type="FunFam" id="3.40.50.970:FF:000007">
    <property type="entry name" value="Acetolactate synthase"/>
    <property type="match status" value="1"/>
</dbReference>
<dbReference type="GO" id="GO:0005948">
    <property type="term" value="C:acetolactate synthase complex"/>
    <property type="evidence" value="ECO:0007669"/>
    <property type="project" value="TreeGrafter"/>
</dbReference>
<keyword evidence="8" id="KW-0456">Lyase</keyword>
<dbReference type="GO" id="GO:0009097">
    <property type="term" value="P:isoleucine biosynthetic process"/>
    <property type="evidence" value="ECO:0007669"/>
    <property type="project" value="TreeGrafter"/>
</dbReference>
<keyword evidence="3 4" id="KW-0786">Thiamine pyrophosphate</keyword>
<dbReference type="InterPro" id="IPR011766">
    <property type="entry name" value="TPP_enzyme_TPP-bd"/>
</dbReference>
<dbReference type="GO" id="GO:0047435">
    <property type="term" value="F:5-guanidino-2-oxopentanoate decarboxylase activity"/>
    <property type="evidence" value="ECO:0007669"/>
    <property type="project" value="UniProtKB-EC"/>
</dbReference>
<feature type="domain" description="Thiamine pyrophosphate enzyme N-terminal TPP-binding" evidence="7">
    <location>
        <begin position="6"/>
        <end position="118"/>
    </location>
</feature>
<dbReference type="InterPro" id="IPR012000">
    <property type="entry name" value="Thiamin_PyroP_enz_cen_dom"/>
</dbReference>
<dbReference type="NCBIfam" id="NF005712">
    <property type="entry name" value="PRK07524.1"/>
    <property type="match status" value="1"/>
</dbReference>
<dbReference type="EC" id="4.1.1.75" evidence="8"/>
<dbReference type="PANTHER" id="PTHR18968">
    <property type="entry name" value="THIAMINE PYROPHOSPHATE ENZYMES"/>
    <property type="match status" value="1"/>
</dbReference>
<dbReference type="InterPro" id="IPR012001">
    <property type="entry name" value="Thiamin_PyroP_enz_TPP-bd_dom"/>
</dbReference>
<dbReference type="RefSeq" id="WP_207299587.1">
    <property type="nucleotide sequence ID" value="NZ_CP071444.1"/>
</dbReference>
<gene>
    <name evidence="8" type="ORF">J0B03_10680</name>
</gene>
<dbReference type="GO" id="GO:0003984">
    <property type="term" value="F:acetolactate synthase activity"/>
    <property type="evidence" value="ECO:0007669"/>
    <property type="project" value="TreeGrafter"/>
</dbReference>
<dbReference type="GO" id="GO:0000287">
    <property type="term" value="F:magnesium ion binding"/>
    <property type="evidence" value="ECO:0007669"/>
    <property type="project" value="InterPro"/>
</dbReference>
<name>A0A975AI75_9FIRM</name>
<comment type="similarity">
    <text evidence="2 4">Belongs to the TPP enzyme family.</text>
</comment>
<evidence type="ECO:0000259" key="6">
    <source>
        <dbReference type="Pfam" id="PF02775"/>
    </source>
</evidence>
<sequence length="537" mass="58675">MKKTVTGAQLLVETLERINVETVFGIPGVHNLKIYDALTKSKIHHITTRNESGAGFMADGYGRRTGKPGTAIVITGPGLTNIMTPMGQAYLDAVPMVVISSQLPTTIMNQSTGFLHELKNSTIMASSVAKESRTVPSVELIENYVVEAYKLAVTGRPGPVHIEIPLDLLAEKVQVNKELKIQFTETTTLHEGSIDQAAEIINQADRVSVIAGGGAVDASKEVEELIEKLSAATVQTCAGKGVVSDKSKWNLGARLPFENIRQFIENSDVVIALGTQLSPTDLWENSLKFQGTLIQIDVDSDAFYRNAPADLGIKGDCTSVLQKMLPLLKEKNTTIPEELDQLKIDAVKSAPQVIGNEVTFDMAIDVLDVFREVLKDDEALVADMTTAAYIALSEYQTYQPRTFLHPVGFGTLGYSMPAAIGMKAAQPDKNLIALIGDGGFQFTMQELAVACEQELPIPIVIWNNAGYGEIKRNEKSMDFDSFIAVDNRNPDFMKLADAYGIEGQMPVNKKQLKEALLGSFAKKEPTIIEIDVNRWER</sequence>
<dbReference type="InterPro" id="IPR029035">
    <property type="entry name" value="DHS-like_NAD/FAD-binding_dom"/>
</dbReference>
<dbReference type="Gene3D" id="3.40.50.1220">
    <property type="entry name" value="TPP-binding domain"/>
    <property type="match status" value="1"/>
</dbReference>
<feature type="domain" description="Thiamine pyrophosphate enzyme TPP-binding" evidence="6">
    <location>
        <begin position="393"/>
        <end position="530"/>
    </location>
</feature>
<dbReference type="PANTHER" id="PTHR18968:SF13">
    <property type="entry name" value="ACETOLACTATE SYNTHASE CATALYTIC SUBUNIT, MITOCHONDRIAL"/>
    <property type="match status" value="1"/>
</dbReference>
<dbReference type="InterPro" id="IPR029061">
    <property type="entry name" value="THDP-binding"/>
</dbReference>